<dbReference type="AlphaFoldDB" id="A0A101DYG7"/>
<feature type="non-terminal residue" evidence="1">
    <location>
        <position position="35"/>
    </location>
</feature>
<dbReference type="Proteomes" id="UP000054015">
    <property type="component" value="Unassembled WGS sequence"/>
</dbReference>
<dbReference type="PATRIC" id="fig|2234.7.peg.474"/>
<dbReference type="EMBL" id="LGEX01000113">
    <property type="protein sequence ID" value="KUK05493.1"/>
    <property type="molecule type" value="Genomic_DNA"/>
</dbReference>
<evidence type="ECO:0000313" key="2">
    <source>
        <dbReference type="Proteomes" id="UP000054015"/>
    </source>
</evidence>
<sequence length="35" mass="3946">MLLVKTLREMEYVAASHIKDAIGDVEIEIRPSGFL</sequence>
<organism evidence="1 2">
    <name type="scientific">Archaeoglobus fulgidus</name>
    <dbReference type="NCBI Taxonomy" id="2234"/>
    <lineage>
        <taxon>Archaea</taxon>
        <taxon>Methanobacteriati</taxon>
        <taxon>Methanobacteriota</taxon>
        <taxon>Archaeoglobi</taxon>
        <taxon>Archaeoglobales</taxon>
        <taxon>Archaeoglobaceae</taxon>
        <taxon>Archaeoglobus</taxon>
    </lineage>
</organism>
<proteinExistence type="predicted"/>
<reference evidence="2" key="1">
    <citation type="journal article" date="2015" name="MBio">
        <title>Genome-Resolved Metagenomic Analysis Reveals Roles for Candidate Phyla and Other Microbial Community Members in Biogeochemical Transformations in Oil Reservoirs.</title>
        <authorList>
            <person name="Hu P."/>
            <person name="Tom L."/>
            <person name="Singh A."/>
            <person name="Thomas B.C."/>
            <person name="Baker B.J."/>
            <person name="Piceno Y.M."/>
            <person name="Andersen G.L."/>
            <person name="Banfield J.F."/>
        </authorList>
    </citation>
    <scope>NUCLEOTIDE SEQUENCE [LARGE SCALE GENOMIC DNA]</scope>
</reference>
<evidence type="ECO:0000313" key="1">
    <source>
        <dbReference type="EMBL" id="KUK05493.1"/>
    </source>
</evidence>
<accession>A0A101DYG7</accession>
<comment type="caution">
    <text evidence="1">The sequence shown here is derived from an EMBL/GenBank/DDBJ whole genome shotgun (WGS) entry which is preliminary data.</text>
</comment>
<protein>
    <submittedName>
        <fullName evidence="1">Uncharacterized protein</fullName>
    </submittedName>
</protein>
<name>A0A101DYG7_ARCFL</name>
<gene>
    <name evidence="1" type="ORF">XD48_2275</name>
</gene>